<organism evidence="2 3">
    <name type="scientific">Lacrimispora algidixylanolytica</name>
    <dbReference type="NCBI Taxonomy" id="94868"/>
    <lineage>
        <taxon>Bacteria</taxon>
        <taxon>Bacillati</taxon>
        <taxon>Bacillota</taxon>
        <taxon>Clostridia</taxon>
        <taxon>Lachnospirales</taxon>
        <taxon>Lachnospiraceae</taxon>
        <taxon>Lacrimispora</taxon>
    </lineage>
</organism>
<feature type="domain" description="NAD-dependent epimerase/dehydratase" evidence="1">
    <location>
        <begin position="4"/>
        <end position="209"/>
    </location>
</feature>
<dbReference type="EMBL" id="MCIA01000023">
    <property type="protein sequence ID" value="RKD31086.1"/>
    <property type="molecule type" value="Genomic_DNA"/>
</dbReference>
<name>A0A419T0W2_9FIRM</name>
<dbReference type="CDD" id="cd08946">
    <property type="entry name" value="SDR_e"/>
    <property type="match status" value="1"/>
</dbReference>
<dbReference type="Gene3D" id="3.40.50.720">
    <property type="entry name" value="NAD(P)-binding Rossmann-like Domain"/>
    <property type="match status" value="1"/>
</dbReference>
<dbReference type="RefSeq" id="WP_120197303.1">
    <property type="nucleotide sequence ID" value="NZ_MCIA01000023.1"/>
</dbReference>
<evidence type="ECO:0000313" key="2">
    <source>
        <dbReference type="EMBL" id="RKD31086.1"/>
    </source>
</evidence>
<evidence type="ECO:0000313" key="3">
    <source>
        <dbReference type="Proteomes" id="UP000284277"/>
    </source>
</evidence>
<dbReference type="InterPro" id="IPR050177">
    <property type="entry name" value="Lipid_A_modif_metabolic_enz"/>
</dbReference>
<keyword evidence="3" id="KW-1185">Reference proteome</keyword>
<dbReference type="Proteomes" id="UP000284277">
    <property type="component" value="Unassembled WGS sequence"/>
</dbReference>
<dbReference type="Pfam" id="PF01370">
    <property type="entry name" value="Epimerase"/>
    <property type="match status" value="1"/>
</dbReference>
<gene>
    <name evidence="2" type="ORF">BET01_04325</name>
</gene>
<protein>
    <recommendedName>
        <fullName evidence="1">NAD-dependent epimerase/dehydratase domain-containing protein</fullName>
    </recommendedName>
</protein>
<evidence type="ECO:0000259" key="1">
    <source>
        <dbReference type="Pfam" id="PF01370"/>
    </source>
</evidence>
<dbReference type="PANTHER" id="PTHR43245:SF52">
    <property type="entry name" value="NAD-DEPENDENT EPIMERASE_DEHYDRATASE"/>
    <property type="match status" value="1"/>
</dbReference>
<dbReference type="InterPro" id="IPR036291">
    <property type="entry name" value="NAD(P)-bd_dom_sf"/>
</dbReference>
<comment type="caution">
    <text evidence="2">The sequence shown here is derived from an EMBL/GenBank/DDBJ whole genome shotgun (WGS) entry which is preliminary data.</text>
</comment>
<dbReference type="OrthoDB" id="9789543at2"/>
<dbReference type="AlphaFoldDB" id="A0A419T0W2"/>
<reference evidence="2 3" key="1">
    <citation type="submission" date="2016-08" db="EMBL/GenBank/DDBJ databases">
        <title>A new outlook on sporulation: Clostridium algidixylanolyticum.</title>
        <authorList>
            <person name="Poppleton D.I."/>
            <person name="Gribaldo S."/>
        </authorList>
    </citation>
    <scope>NUCLEOTIDE SEQUENCE [LARGE SCALE GENOMIC DNA]</scope>
    <source>
        <strain evidence="2 3">SPL73</strain>
    </source>
</reference>
<dbReference type="InterPro" id="IPR001509">
    <property type="entry name" value="Epimerase_deHydtase"/>
</dbReference>
<accession>A0A419T0W2</accession>
<proteinExistence type="predicted"/>
<dbReference type="SUPFAM" id="SSF51735">
    <property type="entry name" value="NAD(P)-binding Rossmann-fold domains"/>
    <property type="match status" value="1"/>
</dbReference>
<dbReference type="PANTHER" id="PTHR43245">
    <property type="entry name" value="BIFUNCTIONAL POLYMYXIN RESISTANCE PROTEIN ARNA"/>
    <property type="match status" value="1"/>
</dbReference>
<sequence>MNLLITGVNGFVGGHLFSKLKSPENKIYGLGRESSSVHALNGYFSVDITKRFELDQEFDAVIHLAALNRTTIGADIDSNIFHQVNVEGTKNLIHACSFSKFIYISTAAVYVRERESITEESPIAPVGNYAKTKYEAELLCQSLIPNNKLVILRPVNITGAGQKNIAAVPLFFERARNHEALELSVSRHKIIQLLAVSDFTQAISQCLGFSGSGIFNLAPEDSMTMLQLVNKIRKLCDSKSLLLTREEKEEIPSLINANKARQQLSFQPAKTMNDILEDYYESQKGGTER</sequence>